<keyword evidence="3 6" id="KW-0812">Transmembrane</keyword>
<comment type="similarity">
    <text evidence="2">Belongs to the TMEM256 family.</text>
</comment>
<dbReference type="GO" id="GO:0016020">
    <property type="term" value="C:membrane"/>
    <property type="evidence" value="ECO:0007669"/>
    <property type="project" value="UniProtKB-SubCell"/>
</dbReference>
<comment type="subcellular location">
    <subcellularLocation>
        <location evidence="1">Membrane</location>
        <topology evidence="1">Multi-pass membrane protein</topology>
    </subcellularLocation>
</comment>
<dbReference type="PANTHER" id="PTHR43461:SF1">
    <property type="entry name" value="TRANSMEMBRANE PROTEIN 256"/>
    <property type="match status" value="1"/>
</dbReference>
<feature type="transmembrane region" description="Helical" evidence="6">
    <location>
        <begin position="12"/>
        <end position="30"/>
    </location>
</feature>
<dbReference type="AlphaFoldDB" id="A0A2G8L3F8"/>
<evidence type="ECO:0000256" key="1">
    <source>
        <dbReference type="ARBA" id="ARBA00004141"/>
    </source>
</evidence>
<evidence type="ECO:0000313" key="8">
    <source>
        <dbReference type="Proteomes" id="UP000230750"/>
    </source>
</evidence>
<reference evidence="7 8" key="1">
    <citation type="journal article" date="2017" name="PLoS Biol.">
        <title>The sea cucumber genome provides insights into morphological evolution and visceral regeneration.</title>
        <authorList>
            <person name="Zhang X."/>
            <person name="Sun L."/>
            <person name="Yuan J."/>
            <person name="Sun Y."/>
            <person name="Gao Y."/>
            <person name="Zhang L."/>
            <person name="Li S."/>
            <person name="Dai H."/>
            <person name="Hamel J.F."/>
            <person name="Liu C."/>
            <person name="Yu Y."/>
            <person name="Liu S."/>
            <person name="Lin W."/>
            <person name="Guo K."/>
            <person name="Jin S."/>
            <person name="Xu P."/>
            <person name="Storey K.B."/>
            <person name="Huan P."/>
            <person name="Zhang T."/>
            <person name="Zhou Y."/>
            <person name="Zhang J."/>
            <person name="Lin C."/>
            <person name="Li X."/>
            <person name="Xing L."/>
            <person name="Huo D."/>
            <person name="Sun M."/>
            <person name="Wang L."/>
            <person name="Mercier A."/>
            <person name="Li F."/>
            <person name="Yang H."/>
            <person name="Xiang J."/>
        </authorList>
    </citation>
    <scope>NUCLEOTIDE SEQUENCE [LARGE SCALE GENOMIC DNA]</scope>
    <source>
        <strain evidence="7">Shaxun</strain>
        <tissue evidence="7">Muscle</tissue>
    </source>
</reference>
<comment type="caution">
    <text evidence="7">The sequence shown here is derived from an EMBL/GenBank/DDBJ whole genome shotgun (WGS) entry which is preliminary data.</text>
</comment>
<dbReference type="Pfam" id="PF04241">
    <property type="entry name" value="DUF423"/>
    <property type="match status" value="1"/>
</dbReference>
<name>A0A2G8L3F8_STIJA</name>
<evidence type="ECO:0000256" key="6">
    <source>
        <dbReference type="SAM" id="Phobius"/>
    </source>
</evidence>
<evidence type="ECO:0000256" key="4">
    <source>
        <dbReference type="ARBA" id="ARBA00022989"/>
    </source>
</evidence>
<accession>A0A2G8L3F8</accession>
<sequence length="117" mass="12374">MAALVQAGNIFVRIAGVSGCIALILGTVWHHGMKKNANDREIGVFENAKSLHMFSTAGLLAVPLTRHPTLVGSLLCAGMILFCGTCYIGAMTGNTWITKVAPYGGMLMMAGWLAMAF</sequence>
<evidence type="ECO:0000256" key="5">
    <source>
        <dbReference type="ARBA" id="ARBA00023136"/>
    </source>
</evidence>
<organism evidence="7 8">
    <name type="scientific">Stichopus japonicus</name>
    <name type="common">Sea cucumber</name>
    <dbReference type="NCBI Taxonomy" id="307972"/>
    <lineage>
        <taxon>Eukaryota</taxon>
        <taxon>Metazoa</taxon>
        <taxon>Echinodermata</taxon>
        <taxon>Eleutherozoa</taxon>
        <taxon>Echinozoa</taxon>
        <taxon>Holothuroidea</taxon>
        <taxon>Aspidochirotacea</taxon>
        <taxon>Aspidochirotida</taxon>
        <taxon>Stichopodidae</taxon>
        <taxon>Apostichopus</taxon>
    </lineage>
</organism>
<keyword evidence="4 6" id="KW-1133">Transmembrane helix</keyword>
<keyword evidence="5 6" id="KW-0472">Membrane</keyword>
<dbReference type="InterPro" id="IPR006696">
    <property type="entry name" value="DUF423"/>
</dbReference>
<evidence type="ECO:0000256" key="3">
    <source>
        <dbReference type="ARBA" id="ARBA00022692"/>
    </source>
</evidence>
<gene>
    <name evidence="7" type="ORF">BSL78_08318</name>
</gene>
<protein>
    <submittedName>
        <fullName evidence="7">Putative transmembrane protein</fullName>
    </submittedName>
</protein>
<dbReference type="PANTHER" id="PTHR43461">
    <property type="entry name" value="TRANSMEMBRANE PROTEIN 256"/>
    <property type="match status" value="1"/>
</dbReference>
<dbReference type="EMBL" id="MRZV01000234">
    <property type="protein sequence ID" value="PIK54796.1"/>
    <property type="molecule type" value="Genomic_DNA"/>
</dbReference>
<proteinExistence type="inferred from homology"/>
<feature type="transmembrane region" description="Helical" evidence="6">
    <location>
        <begin position="96"/>
        <end position="115"/>
    </location>
</feature>
<dbReference type="Proteomes" id="UP000230750">
    <property type="component" value="Unassembled WGS sequence"/>
</dbReference>
<evidence type="ECO:0000256" key="2">
    <source>
        <dbReference type="ARBA" id="ARBA00006208"/>
    </source>
</evidence>
<evidence type="ECO:0000313" key="7">
    <source>
        <dbReference type="EMBL" id="PIK54796.1"/>
    </source>
</evidence>
<feature type="transmembrane region" description="Helical" evidence="6">
    <location>
        <begin position="70"/>
        <end position="90"/>
    </location>
</feature>
<keyword evidence="8" id="KW-1185">Reference proteome</keyword>
<dbReference type="OrthoDB" id="269173at2759"/>